<feature type="signal peptide" evidence="1">
    <location>
        <begin position="1"/>
        <end position="26"/>
    </location>
</feature>
<reference evidence="2 3" key="1">
    <citation type="submission" date="2023-07" db="EMBL/GenBank/DDBJ databases">
        <title>Sorghum-associated microbial communities from plants grown in Nebraska, USA.</title>
        <authorList>
            <person name="Schachtman D."/>
        </authorList>
    </citation>
    <scope>NUCLEOTIDE SEQUENCE [LARGE SCALE GENOMIC DNA]</scope>
    <source>
        <strain evidence="2 3">DS1027</strain>
    </source>
</reference>
<comment type="caution">
    <text evidence="2">The sequence shown here is derived from an EMBL/GenBank/DDBJ whole genome shotgun (WGS) entry which is preliminary data.</text>
</comment>
<evidence type="ECO:0000256" key="1">
    <source>
        <dbReference type="SAM" id="SignalP"/>
    </source>
</evidence>
<protein>
    <submittedName>
        <fullName evidence="2">Purine nucleoside permease</fullName>
    </submittedName>
</protein>
<organism evidence="2 3">
    <name type="scientific">Novosphingobium capsulatum</name>
    <dbReference type="NCBI Taxonomy" id="13688"/>
    <lineage>
        <taxon>Bacteria</taxon>
        <taxon>Pseudomonadati</taxon>
        <taxon>Pseudomonadota</taxon>
        <taxon>Alphaproteobacteria</taxon>
        <taxon>Sphingomonadales</taxon>
        <taxon>Sphingomonadaceae</taxon>
        <taxon>Novosphingobium</taxon>
    </lineage>
</organism>
<dbReference type="Proteomes" id="UP001184150">
    <property type="component" value="Unassembled WGS sequence"/>
</dbReference>
<keyword evidence="3" id="KW-1185">Reference proteome</keyword>
<dbReference type="PANTHER" id="PTHR38643">
    <property type="entry name" value="PURINE NUCLEOSIDE PERMEASE C285.05-RELATED"/>
    <property type="match status" value="1"/>
</dbReference>
<name>A0ABU1MI85_9SPHN</name>
<dbReference type="PANTHER" id="PTHR38643:SF1">
    <property type="entry name" value="PURINE NUCLEOSIDE PERMEASE C285.05-RELATED"/>
    <property type="match status" value="1"/>
</dbReference>
<dbReference type="PIRSF" id="PIRSF013171">
    <property type="entry name" value="Pur_nuclsid_perm"/>
    <property type="match status" value="1"/>
</dbReference>
<accession>A0ABU1MI85</accession>
<sequence length="379" mass="40935">MMLQMKGLRHAAIALALAGMATGARAATTPAVPPAVAKALRCAPGAACAAKIPVKVVIVTMFEVGQDTGDAPGEFQFWRERRKLDVRIPFPQSHHDLFYNPDSQILGMVTGMGSIRSATATLALGLDQRFDLSHAYWLVAGIAGVDPHQATIGSAVWAHYLVDGDLAHEIDAREIPADWKSGYFALHSNGPNDTVRDKRPQQANEGEMFALNPALADWAYGLTKDIALPDSAQLAAARAPFTGMAPAQSPPRVMTGDNLAAMTFWHGGLMTQWAHDWVDFWTGGKGVFVTSAMEETGTFQSIDYLARIGRADRDRVMVLRGASNFTMPPPGVAPADYLLKENNNYSGMRASLEALYTVGSKVVDTLLADWPRYAKAPPK</sequence>
<evidence type="ECO:0000313" key="3">
    <source>
        <dbReference type="Proteomes" id="UP001184150"/>
    </source>
</evidence>
<gene>
    <name evidence="2" type="ORF">J2792_000754</name>
</gene>
<keyword evidence="1" id="KW-0732">Signal</keyword>
<dbReference type="Pfam" id="PF06516">
    <property type="entry name" value="NUP"/>
    <property type="match status" value="1"/>
</dbReference>
<proteinExistence type="predicted"/>
<evidence type="ECO:0000313" key="2">
    <source>
        <dbReference type="EMBL" id="MDR6509914.1"/>
    </source>
</evidence>
<dbReference type="EMBL" id="JAVDRD010000001">
    <property type="protein sequence ID" value="MDR6509914.1"/>
    <property type="molecule type" value="Genomic_DNA"/>
</dbReference>
<feature type="chain" id="PRO_5046667160" evidence="1">
    <location>
        <begin position="27"/>
        <end position="379"/>
    </location>
</feature>
<dbReference type="InterPro" id="IPR009486">
    <property type="entry name" value="Pur_nuclsid_perm"/>
</dbReference>